<dbReference type="Gene3D" id="1.10.150.130">
    <property type="match status" value="1"/>
</dbReference>
<evidence type="ECO:0000313" key="14">
    <source>
        <dbReference type="EMBL" id="CCD37976.1"/>
    </source>
</evidence>
<evidence type="ECO:0000259" key="12">
    <source>
        <dbReference type="PROSITE" id="PS51898"/>
    </source>
</evidence>
<evidence type="ECO:0000259" key="13">
    <source>
        <dbReference type="PROSITE" id="PS51900"/>
    </source>
</evidence>
<feature type="domain" description="Core-binding (CB)" evidence="13">
    <location>
        <begin position="17"/>
        <end position="101"/>
    </location>
</feature>
<sequence length="311" mass="34875">MTSATTETEAIRTPGFAASADAIDLFCDALWLEHGLAKNSLEAYRRDLKLFAEWLDKTRGASIDAAVEVDMNGYMTARRGDKATSANRRLSVFRRYYAWALREHRVTAAPTLKLRSAKQPPRFPSTLNEAQVEALLHAPDIETPLGLRDCTMLELMYASGLRVTELVTLKTVELGLNEGVVRVMGKGSKERLIPFGETAHDWLERYLREARPALLGARAADALFVTSRGEGMTRQQFWSIIKRHALKGGVHAPLSPHTLRHAFATHLLNHGADLRVVQLLLGHSDISTTQIYTHVARERLHKLHREHHPRG</sequence>
<keyword evidence="6 11" id="KW-0159">Chromosome partition</keyword>
<dbReference type="GO" id="GO:0005737">
    <property type="term" value="C:cytoplasm"/>
    <property type="evidence" value="ECO:0007669"/>
    <property type="project" value="UniProtKB-SubCell"/>
</dbReference>
<dbReference type="GO" id="GO:0006313">
    <property type="term" value="P:DNA transposition"/>
    <property type="evidence" value="ECO:0007669"/>
    <property type="project" value="UniProtKB-UniRule"/>
</dbReference>
<evidence type="ECO:0000313" key="15">
    <source>
        <dbReference type="Proteomes" id="UP000003511"/>
    </source>
</evidence>
<dbReference type="PANTHER" id="PTHR30349">
    <property type="entry name" value="PHAGE INTEGRASE-RELATED"/>
    <property type="match status" value="1"/>
</dbReference>
<dbReference type="PROSITE" id="PS51900">
    <property type="entry name" value="CB"/>
    <property type="match status" value="1"/>
</dbReference>
<feature type="active site" evidence="11">
    <location>
        <position position="186"/>
    </location>
</feature>
<dbReference type="AlphaFoldDB" id="G4M9Z7"/>
<dbReference type="HAMAP" id="MF_01808">
    <property type="entry name" value="Recomb_XerC_XerD"/>
    <property type="match status" value="1"/>
</dbReference>
<dbReference type="Gene3D" id="1.10.443.10">
    <property type="entry name" value="Intergrase catalytic core"/>
    <property type="match status" value="1"/>
</dbReference>
<evidence type="ECO:0000256" key="9">
    <source>
        <dbReference type="ARBA" id="ARBA00023172"/>
    </source>
</evidence>
<dbReference type="GO" id="GO:0003677">
    <property type="term" value="F:DNA binding"/>
    <property type="evidence" value="ECO:0007669"/>
    <property type="project" value="UniProtKB-UniRule"/>
</dbReference>
<dbReference type="InterPro" id="IPR002104">
    <property type="entry name" value="Integrase_catalytic"/>
</dbReference>
<dbReference type="SUPFAM" id="SSF56349">
    <property type="entry name" value="DNA breaking-rejoining enzymes"/>
    <property type="match status" value="1"/>
</dbReference>
<dbReference type="InterPro" id="IPR044068">
    <property type="entry name" value="CB"/>
</dbReference>
<keyword evidence="5 11" id="KW-0132">Cell division</keyword>
<dbReference type="GO" id="GO:0007059">
    <property type="term" value="P:chromosome segregation"/>
    <property type="evidence" value="ECO:0007669"/>
    <property type="project" value="UniProtKB-UniRule"/>
</dbReference>
<feature type="active site" evidence="11">
    <location>
        <position position="260"/>
    </location>
</feature>
<comment type="subcellular location">
    <subcellularLocation>
        <location evidence="1 11">Cytoplasm</location>
    </subcellularLocation>
</comment>
<protein>
    <recommendedName>
        <fullName evidence="3 11">Tyrosine recombinase XerD</fullName>
    </recommendedName>
</protein>
<dbReference type="NCBIfam" id="NF001399">
    <property type="entry name" value="PRK00283.1"/>
    <property type="match status" value="1"/>
</dbReference>
<dbReference type="HAMAP" id="MF_01807">
    <property type="entry name" value="Recomb_XerD"/>
    <property type="match status" value="1"/>
</dbReference>
<dbReference type="HOGENOM" id="CLU_027562_9_0_4"/>
<evidence type="ECO:0000256" key="7">
    <source>
        <dbReference type="ARBA" id="ARBA00022908"/>
    </source>
</evidence>
<feature type="active site" evidence="11">
    <location>
        <position position="257"/>
    </location>
</feature>
<dbReference type="GO" id="GO:0009037">
    <property type="term" value="F:tyrosine-based site-specific recombinase activity"/>
    <property type="evidence" value="ECO:0007669"/>
    <property type="project" value="UniProtKB-UniRule"/>
</dbReference>
<dbReference type="InterPro" id="IPR023009">
    <property type="entry name" value="Tyrosine_recombinase_XerC/XerD"/>
</dbReference>
<evidence type="ECO:0000256" key="6">
    <source>
        <dbReference type="ARBA" id="ARBA00022829"/>
    </source>
</evidence>
<feature type="active site" evidence="11">
    <location>
        <position position="283"/>
    </location>
</feature>
<keyword evidence="4 11" id="KW-0963">Cytoplasm</keyword>
<evidence type="ECO:0000256" key="8">
    <source>
        <dbReference type="ARBA" id="ARBA00023125"/>
    </source>
</evidence>
<comment type="subunit">
    <text evidence="11">Forms a cyclic heterotetrameric complex composed of two molecules of XerC and two molecules of XerD.</text>
</comment>
<dbReference type="Pfam" id="PF00589">
    <property type="entry name" value="Phage_integrase"/>
    <property type="match status" value="1"/>
</dbReference>
<dbReference type="GO" id="GO:0051301">
    <property type="term" value="P:cell division"/>
    <property type="evidence" value="ECO:0007669"/>
    <property type="project" value="UniProtKB-KW"/>
</dbReference>
<gene>
    <name evidence="11" type="primary">xerD</name>
    <name evidence="14" type="ORF">BKIR_c22_0118</name>
</gene>
<dbReference type="InterPro" id="IPR004107">
    <property type="entry name" value="Integrase_SAM-like_N"/>
</dbReference>
<reference evidence="14 15" key="1">
    <citation type="submission" date="2011-09" db="EMBL/GenBank/DDBJ databases">
        <authorList>
            <person name="Carlier A."/>
        </authorList>
    </citation>
    <scope>NUCLEOTIDE SEQUENCE [LARGE SCALE GENOMIC DNA]</scope>
    <source>
        <strain evidence="14 15">UZHbot1</strain>
    </source>
</reference>
<comment type="similarity">
    <text evidence="2 11">Belongs to the 'phage' integrase family. XerD subfamily.</text>
</comment>
<keyword evidence="9 11" id="KW-0233">DNA recombination</keyword>
<evidence type="ECO:0000256" key="1">
    <source>
        <dbReference type="ARBA" id="ARBA00004496"/>
    </source>
</evidence>
<dbReference type="PROSITE" id="PS51898">
    <property type="entry name" value="TYR_RECOMBINASE"/>
    <property type="match status" value="1"/>
</dbReference>
<comment type="function">
    <text evidence="11">Site-specific tyrosine recombinase, which acts by catalyzing the cutting and rejoining of the recombining DNA molecules. The XerC-XerD complex is essential to convert dimers of the bacterial chromosome into monomers to permit their segregation at cell division. It also contributes to the segregational stability of plasmids.</text>
</comment>
<keyword evidence="7 11" id="KW-0229">DNA integration</keyword>
<feature type="domain" description="Tyr recombinase" evidence="12">
    <location>
        <begin position="122"/>
        <end position="305"/>
    </location>
</feature>
<keyword evidence="10 11" id="KW-0131">Cell cycle</keyword>
<evidence type="ECO:0000256" key="2">
    <source>
        <dbReference type="ARBA" id="ARBA00010450"/>
    </source>
</evidence>
<feature type="active site" description="O-(3'-phospho-DNA)-tyrosine intermediate" evidence="11">
    <location>
        <position position="292"/>
    </location>
</feature>
<dbReference type="PANTHER" id="PTHR30349:SF90">
    <property type="entry name" value="TYROSINE RECOMBINASE XERD"/>
    <property type="match status" value="1"/>
</dbReference>
<dbReference type="NCBIfam" id="TIGR02225">
    <property type="entry name" value="recomb_XerD"/>
    <property type="match status" value="1"/>
</dbReference>
<dbReference type="Pfam" id="PF02899">
    <property type="entry name" value="Phage_int_SAM_1"/>
    <property type="match status" value="1"/>
</dbReference>
<accession>G4M9Z7</accession>
<evidence type="ECO:0000256" key="3">
    <source>
        <dbReference type="ARBA" id="ARBA00015810"/>
    </source>
</evidence>
<dbReference type="InterPro" id="IPR050090">
    <property type="entry name" value="Tyrosine_recombinase_XerCD"/>
</dbReference>
<dbReference type="InterPro" id="IPR011932">
    <property type="entry name" value="Recomb_XerD"/>
</dbReference>
<feature type="active site" evidence="11">
    <location>
        <position position="162"/>
    </location>
</feature>
<dbReference type="EMBL" id="CAFE01000140">
    <property type="protein sequence ID" value="CCD37976.1"/>
    <property type="molecule type" value="Genomic_DNA"/>
</dbReference>
<keyword evidence="8 11" id="KW-0238">DNA-binding</keyword>
<dbReference type="STRING" id="1055526.BKIR_c22_0118"/>
<evidence type="ECO:0000256" key="4">
    <source>
        <dbReference type="ARBA" id="ARBA00022490"/>
    </source>
</evidence>
<evidence type="ECO:0000256" key="10">
    <source>
        <dbReference type="ARBA" id="ARBA00023306"/>
    </source>
</evidence>
<name>G4M9Z7_9BURK</name>
<dbReference type="InterPro" id="IPR010998">
    <property type="entry name" value="Integrase_recombinase_N"/>
</dbReference>
<dbReference type="Proteomes" id="UP000003511">
    <property type="component" value="Unassembled WGS sequence"/>
</dbReference>
<evidence type="ECO:0000256" key="5">
    <source>
        <dbReference type="ARBA" id="ARBA00022618"/>
    </source>
</evidence>
<organism evidence="14 15">
    <name type="scientific">Candidatus Paraburkholderia kirkii UZHbot1</name>
    <dbReference type="NCBI Taxonomy" id="1055526"/>
    <lineage>
        <taxon>Bacteria</taxon>
        <taxon>Pseudomonadati</taxon>
        <taxon>Pseudomonadota</taxon>
        <taxon>Betaproteobacteria</taxon>
        <taxon>Burkholderiales</taxon>
        <taxon>Burkholderiaceae</taxon>
        <taxon>Paraburkholderia</taxon>
    </lineage>
</organism>
<proteinExistence type="inferred from homology"/>
<reference evidence="14 15" key="2">
    <citation type="submission" date="2011-10" db="EMBL/GenBank/DDBJ databases">
        <title>Draft genome sequence of Candidatus Burkholderia kirkii.</title>
        <authorList>
            <person name="Carlier A.L."/>
            <person name="Eberl L."/>
        </authorList>
    </citation>
    <scope>NUCLEOTIDE SEQUENCE [LARGE SCALE GENOMIC DNA]</scope>
    <source>
        <strain evidence="14 15">UZHbot1</strain>
    </source>
</reference>
<dbReference type="InterPro" id="IPR013762">
    <property type="entry name" value="Integrase-like_cat_sf"/>
</dbReference>
<comment type="caution">
    <text evidence="14">The sequence shown here is derived from an EMBL/GenBank/DDBJ whole genome shotgun (WGS) entry which is preliminary data.</text>
</comment>
<dbReference type="CDD" id="cd00798">
    <property type="entry name" value="INT_XerDC_C"/>
    <property type="match status" value="1"/>
</dbReference>
<dbReference type="InterPro" id="IPR011010">
    <property type="entry name" value="DNA_brk_join_enz"/>
</dbReference>
<keyword evidence="15" id="KW-1185">Reference proteome</keyword>
<evidence type="ECO:0000256" key="11">
    <source>
        <dbReference type="HAMAP-Rule" id="MF_01807"/>
    </source>
</evidence>
<dbReference type="SUPFAM" id="SSF47823">
    <property type="entry name" value="lambda integrase-like, N-terminal domain"/>
    <property type="match status" value="1"/>
</dbReference>